<keyword evidence="1" id="KW-0732">Signal</keyword>
<reference evidence="2 3" key="1">
    <citation type="submission" date="2016-12" db="EMBL/GenBank/DDBJ databases">
        <title>Draft genome sequence of Fusarium oxysporum causing rot on Narcissus.</title>
        <authorList>
            <person name="Armitage A.D."/>
            <person name="Taylor A."/>
            <person name="Clarkson J.P."/>
            <person name="Harrison R.J."/>
            <person name="Jackson A.C."/>
        </authorList>
    </citation>
    <scope>NUCLEOTIDE SEQUENCE [LARGE SCALE GENOMIC DNA]</scope>
    <source>
        <strain evidence="2 3">N139</strain>
    </source>
</reference>
<protein>
    <submittedName>
        <fullName evidence="2">Uncharacterized protein</fullName>
    </submittedName>
</protein>
<gene>
    <name evidence="2" type="ORF">BFJ63_vAg17513</name>
</gene>
<accession>A0A4V1RXX3</accession>
<evidence type="ECO:0000256" key="1">
    <source>
        <dbReference type="SAM" id="SignalP"/>
    </source>
</evidence>
<name>A0A4V1RXX3_FUSOX</name>
<evidence type="ECO:0000313" key="2">
    <source>
        <dbReference type="EMBL" id="RYC79606.1"/>
    </source>
</evidence>
<organism evidence="2 3">
    <name type="scientific">Fusarium oxysporum f. sp. narcissi</name>
    <dbReference type="NCBI Taxonomy" id="451672"/>
    <lineage>
        <taxon>Eukaryota</taxon>
        <taxon>Fungi</taxon>
        <taxon>Dikarya</taxon>
        <taxon>Ascomycota</taxon>
        <taxon>Pezizomycotina</taxon>
        <taxon>Sordariomycetes</taxon>
        <taxon>Hypocreomycetidae</taxon>
        <taxon>Hypocreales</taxon>
        <taxon>Nectriaceae</taxon>
        <taxon>Fusarium</taxon>
        <taxon>Fusarium oxysporum species complex</taxon>
    </lineage>
</organism>
<evidence type="ECO:0000313" key="3">
    <source>
        <dbReference type="Proteomes" id="UP000290540"/>
    </source>
</evidence>
<dbReference type="Proteomes" id="UP000290540">
    <property type="component" value="Unassembled WGS sequence"/>
</dbReference>
<feature type="chain" id="PRO_5020256779" evidence="1">
    <location>
        <begin position="22"/>
        <end position="127"/>
    </location>
</feature>
<comment type="caution">
    <text evidence="2">The sequence shown here is derived from an EMBL/GenBank/DDBJ whole genome shotgun (WGS) entry which is preliminary data.</text>
</comment>
<dbReference type="AlphaFoldDB" id="A0A4V1RXX3"/>
<feature type="signal peptide" evidence="1">
    <location>
        <begin position="1"/>
        <end position="21"/>
    </location>
</feature>
<proteinExistence type="predicted"/>
<dbReference type="EMBL" id="MQTW01000579">
    <property type="protein sequence ID" value="RYC79606.1"/>
    <property type="molecule type" value="Genomic_DNA"/>
</dbReference>
<sequence>MQLQFVSFATALAALFAGANAGCKPVGAGEGNNPLTCKSYPGPTAVGQKVLTGLQTLSAELTSNDSEWNDSRWKYTFTNLVNYKVNFAVQYWDPTGRKNNWQSFSYEPGESCPLNTVGKIQNIKLTC</sequence>